<keyword evidence="2" id="KW-1133">Transmembrane helix</keyword>
<feature type="transmembrane region" description="Helical" evidence="2">
    <location>
        <begin position="71"/>
        <end position="91"/>
    </location>
</feature>
<keyword evidence="2" id="KW-0812">Transmembrane</keyword>
<feature type="domain" description="Alpha/beta-hydrolase N-terminal" evidence="4">
    <location>
        <begin position="26"/>
        <end position="217"/>
    </location>
</feature>
<evidence type="ECO:0000313" key="6">
    <source>
        <dbReference type="Proteomes" id="UP001500928"/>
    </source>
</evidence>
<gene>
    <name evidence="5" type="ORF">GCM10023200_09890</name>
</gene>
<feature type="transmembrane region" description="Helical" evidence="2">
    <location>
        <begin position="144"/>
        <end position="167"/>
    </location>
</feature>
<organism evidence="5 6">
    <name type="scientific">Actinomycetospora chlora</name>
    <dbReference type="NCBI Taxonomy" id="663608"/>
    <lineage>
        <taxon>Bacteria</taxon>
        <taxon>Bacillati</taxon>
        <taxon>Actinomycetota</taxon>
        <taxon>Actinomycetes</taxon>
        <taxon>Pseudonocardiales</taxon>
        <taxon>Pseudonocardiaceae</taxon>
        <taxon>Actinomycetospora</taxon>
    </lineage>
</organism>
<sequence length="523" mass="53515">MRPRRPRWRPDAVGVLLATAAATLALTPGLLPRDGVTQGVVSGVAAAVGYGLGAGLSALLSAAAWRPGRRLSAAVPVAAAVAFVPAVAVAAGWQREAAALTGTAPPSTASFLLAVPVTAVVAAVPVLAGRGLRGLARGLRRRGVPAPGLAVALVVVLLVGAAGWAAVGAAERASRARDDEPGPVDGPPAAATRSGSAASLVPWTTLGRDGRRFVAGGRPPGQLAAASGRPARDPVRVYVGLASAPDPRARAALAVAELDRAGGFDRGVLALATPTGTGAVDPQVPDTLELVRGGDAATVAVQYATLPSDLDYALGGTGGVESTRALLDAVRERLATRPPERRPRLLVYGQSLGALGSQAAFASLDDVTAQVDGALWAGPPHASPLWAGLVARRDPGSPEVLPVVDGGRTVRFAGRPGDLDGTRARVVYLQHPSDPVVWASPDLFWRRPSWLAEPRGADVPPSVRWWPLVTGWQTVVDLARAQSVPPDHGHRYDALLVDGWAAVAAPPGWTAADTARAREAFGR</sequence>
<keyword evidence="5" id="KW-0378">Hydrolase</keyword>
<dbReference type="GO" id="GO:0016787">
    <property type="term" value="F:hydrolase activity"/>
    <property type="evidence" value="ECO:0007669"/>
    <property type="project" value="UniProtKB-KW"/>
</dbReference>
<dbReference type="InterPro" id="IPR027788">
    <property type="entry name" value="Alpha/beta-hydrolase_N_dom"/>
</dbReference>
<dbReference type="InterPro" id="IPR027787">
    <property type="entry name" value="Alpha/beta-hydrolase_catalytic"/>
</dbReference>
<feature type="region of interest" description="Disordered" evidence="1">
    <location>
        <begin position="172"/>
        <end position="198"/>
    </location>
</feature>
<comment type="caution">
    <text evidence="5">The sequence shown here is derived from an EMBL/GenBank/DDBJ whole genome shotgun (WGS) entry which is preliminary data.</text>
</comment>
<name>A0ABP9AD30_9PSEU</name>
<evidence type="ECO:0000259" key="4">
    <source>
        <dbReference type="Pfam" id="PF15420"/>
    </source>
</evidence>
<proteinExistence type="predicted"/>
<keyword evidence="2" id="KW-0472">Membrane</keyword>
<dbReference type="Pfam" id="PF15420">
    <property type="entry name" value="Abhydrolase_9_N"/>
    <property type="match status" value="1"/>
</dbReference>
<dbReference type="RefSeq" id="WP_345411326.1">
    <property type="nucleotide sequence ID" value="NZ_BAABHO010000005.1"/>
</dbReference>
<dbReference type="EMBL" id="BAABHO010000005">
    <property type="protein sequence ID" value="GAA4778846.1"/>
    <property type="molecule type" value="Genomic_DNA"/>
</dbReference>
<keyword evidence="6" id="KW-1185">Reference proteome</keyword>
<dbReference type="Pfam" id="PF10081">
    <property type="entry name" value="Abhydrolase_9"/>
    <property type="match status" value="1"/>
</dbReference>
<protein>
    <submittedName>
        <fullName evidence="5">Alpha/beta hydrolase</fullName>
    </submittedName>
</protein>
<evidence type="ECO:0000256" key="2">
    <source>
        <dbReference type="SAM" id="Phobius"/>
    </source>
</evidence>
<evidence type="ECO:0000313" key="5">
    <source>
        <dbReference type="EMBL" id="GAA4778846.1"/>
    </source>
</evidence>
<evidence type="ECO:0000259" key="3">
    <source>
        <dbReference type="Pfam" id="PF10081"/>
    </source>
</evidence>
<feature type="transmembrane region" description="Helical" evidence="2">
    <location>
        <begin position="41"/>
        <end position="64"/>
    </location>
</feature>
<dbReference type="Proteomes" id="UP001500928">
    <property type="component" value="Unassembled WGS sequence"/>
</dbReference>
<accession>A0ABP9AD30</accession>
<feature type="domain" description="Alpha/beta-hydrolase catalytic" evidence="3">
    <location>
        <begin position="235"/>
        <end position="516"/>
    </location>
</feature>
<evidence type="ECO:0000256" key="1">
    <source>
        <dbReference type="SAM" id="MobiDB-lite"/>
    </source>
</evidence>
<feature type="transmembrane region" description="Helical" evidence="2">
    <location>
        <begin position="111"/>
        <end position="132"/>
    </location>
</feature>
<reference evidence="6" key="1">
    <citation type="journal article" date="2019" name="Int. J. Syst. Evol. Microbiol.">
        <title>The Global Catalogue of Microorganisms (GCM) 10K type strain sequencing project: providing services to taxonomists for standard genome sequencing and annotation.</title>
        <authorList>
            <consortium name="The Broad Institute Genomics Platform"/>
            <consortium name="The Broad Institute Genome Sequencing Center for Infectious Disease"/>
            <person name="Wu L."/>
            <person name="Ma J."/>
        </authorList>
    </citation>
    <scope>NUCLEOTIDE SEQUENCE [LARGE SCALE GENOMIC DNA]</scope>
    <source>
        <strain evidence="6">JCM 17979</strain>
    </source>
</reference>